<feature type="repeat" description="RCC1" evidence="2">
    <location>
        <begin position="329"/>
        <end position="378"/>
    </location>
</feature>
<dbReference type="Gene3D" id="2.130.10.30">
    <property type="entry name" value="Regulator of chromosome condensation 1/beta-lactamase-inhibitor protein II"/>
    <property type="match status" value="2"/>
</dbReference>
<dbReference type="PROSITE" id="PS00626">
    <property type="entry name" value="RCC1_2"/>
    <property type="match status" value="3"/>
</dbReference>
<dbReference type="InterPro" id="IPR000408">
    <property type="entry name" value="Reg_chr_condens"/>
</dbReference>
<proteinExistence type="predicted"/>
<sequence>MSLACGKDHMLLLDQFGHAWALGNARAAGIGLPSSGEIVPEIPAVIEGPLRSHLLTQPTPVTMLWSVHLAKVACGNGHTIAMVAGSGAVFAWGRVLAQPPFSDSGGWRLPGSSSCIAGEALDVAAGDGHLAVACLKGYTYAWGENHHGQCARDPVALGNRGGGTSLAGNRLWSRSIRESGGQVRRMQEEGPVDEACVRCISSGVSWVSSLQLQEETPDLVSAPARAGFGLRGAVARRVACGRYHTAVLCASGHVYTFGDSFSGQLGRASSPGGSWKPGRLLLSPLDAGAMGARNFLLCRQLGNHAAGNRVLVVQIACGDEHTLCLTDSGRVLAFGSGEHGQLGLGGVRSHRTPVLVRPLTGVCEVVAGAHWTLFRCYGGKVFLAGKTVAPRAPGASDEERDEQAASGAYCDHNSDHRLLRQIVVPP</sequence>
<dbReference type="EMBL" id="CAJNNV010024077">
    <property type="protein sequence ID" value="CAE8608883.1"/>
    <property type="molecule type" value="Genomic_DNA"/>
</dbReference>
<dbReference type="PRINTS" id="PR00633">
    <property type="entry name" value="RCCNDNSATION"/>
</dbReference>
<evidence type="ECO:0000313" key="4">
    <source>
        <dbReference type="Proteomes" id="UP000654075"/>
    </source>
</evidence>
<evidence type="ECO:0000256" key="2">
    <source>
        <dbReference type="PROSITE-ProRule" id="PRU00235"/>
    </source>
</evidence>
<evidence type="ECO:0000256" key="1">
    <source>
        <dbReference type="ARBA" id="ARBA00022737"/>
    </source>
</evidence>
<feature type="repeat" description="RCC1" evidence="2">
    <location>
        <begin position="252"/>
        <end position="328"/>
    </location>
</feature>
<dbReference type="OrthoDB" id="10256179at2759"/>
<accession>A0A813F5M6</accession>
<evidence type="ECO:0000313" key="3">
    <source>
        <dbReference type="EMBL" id="CAE8608883.1"/>
    </source>
</evidence>
<dbReference type="InterPro" id="IPR009091">
    <property type="entry name" value="RCC1/BLIP-II"/>
</dbReference>
<reference evidence="3" key="1">
    <citation type="submission" date="2021-02" db="EMBL/GenBank/DDBJ databases">
        <authorList>
            <person name="Dougan E. K."/>
            <person name="Rhodes N."/>
            <person name="Thang M."/>
            <person name="Chan C."/>
        </authorList>
    </citation>
    <scope>NUCLEOTIDE SEQUENCE</scope>
</reference>
<comment type="caution">
    <text evidence="3">The sequence shown here is derived from an EMBL/GenBank/DDBJ whole genome shotgun (WGS) entry which is preliminary data.</text>
</comment>
<dbReference type="PANTHER" id="PTHR45622:SF70">
    <property type="entry name" value="SECRETION-REGULATING GUANINE NUCLEOTIDE EXCHANGE FACTOR"/>
    <property type="match status" value="1"/>
</dbReference>
<name>A0A813F5M6_POLGL</name>
<keyword evidence="4" id="KW-1185">Reference proteome</keyword>
<dbReference type="Proteomes" id="UP000654075">
    <property type="component" value="Unassembled WGS sequence"/>
</dbReference>
<organism evidence="3 4">
    <name type="scientific">Polarella glacialis</name>
    <name type="common">Dinoflagellate</name>
    <dbReference type="NCBI Taxonomy" id="89957"/>
    <lineage>
        <taxon>Eukaryota</taxon>
        <taxon>Sar</taxon>
        <taxon>Alveolata</taxon>
        <taxon>Dinophyceae</taxon>
        <taxon>Suessiales</taxon>
        <taxon>Suessiaceae</taxon>
        <taxon>Polarella</taxon>
    </lineage>
</organism>
<dbReference type="SUPFAM" id="SSF50985">
    <property type="entry name" value="RCC1/BLIP-II"/>
    <property type="match status" value="1"/>
</dbReference>
<feature type="repeat" description="RCC1" evidence="2">
    <location>
        <begin position="17"/>
        <end position="85"/>
    </location>
</feature>
<gene>
    <name evidence="3" type="ORF">PGLA1383_LOCUS26713</name>
</gene>
<dbReference type="GO" id="GO:0061630">
    <property type="term" value="F:ubiquitin protein ligase activity"/>
    <property type="evidence" value="ECO:0007669"/>
    <property type="project" value="TreeGrafter"/>
</dbReference>
<dbReference type="AlphaFoldDB" id="A0A813F5M6"/>
<dbReference type="PROSITE" id="PS50012">
    <property type="entry name" value="RCC1_3"/>
    <property type="match status" value="3"/>
</dbReference>
<keyword evidence="1" id="KW-0677">Repeat</keyword>
<dbReference type="Pfam" id="PF13540">
    <property type="entry name" value="RCC1_2"/>
    <property type="match status" value="2"/>
</dbReference>
<protein>
    <submittedName>
        <fullName evidence="3">Uncharacterized protein</fullName>
    </submittedName>
</protein>
<dbReference type="PANTHER" id="PTHR45622">
    <property type="entry name" value="UBIQUITIN-PROTEIN LIGASE E3A-RELATED"/>
    <property type="match status" value="1"/>
</dbReference>
<dbReference type="InterPro" id="IPR051709">
    <property type="entry name" value="Ub-ligase/GTPase-reg"/>
</dbReference>
<dbReference type="OMA" id="TIIMARR"/>